<evidence type="ECO:0000313" key="2">
    <source>
        <dbReference type="Proteomes" id="UP001165083"/>
    </source>
</evidence>
<evidence type="ECO:0000313" key="1">
    <source>
        <dbReference type="EMBL" id="GMF17365.1"/>
    </source>
</evidence>
<dbReference type="Proteomes" id="UP001165083">
    <property type="component" value="Unassembled WGS sequence"/>
</dbReference>
<dbReference type="EMBL" id="BSXW01000279">
    <property type="protein sequence ID" value="GMF17365.1"/>
    <property type="molecule type" value="Genomic_DNA"/>
</dbReference>
<organism evidence="1 2">
    <name type="scientific">Phytophthora lilii</name>
    <dbReference type="NCBI Taxonomy" id="2077276"/>
    <lineage>
        <taxon>Eukaryota</taxon>
        <taxon>Sar</taxon>
        <taxon>Stramenopiles</taxon>
        <taxon>Oomycota</taxon>
        <taxon>Peronosporomycetes</taxon>
        <taxon>Peronosporales</taxon>
        <taxon>Peronosporaceae</taxon>
        <taxon>Phytophthora</taxon>
    </lineage>
</organism>
<protein>
    <submittedName>
        <fullName evidence="1">Unnamed protein product</fullName>
    </submittedName>
</protein>
<dbReference type="OrthoDB" id="91613at2759"/>
<gene>
    <name evidence="1" type="ORF">Plil01_000632900</name>
</gene>
<keyword evidence="2" id="KW-1185">Reference proteome</keyword>
<sequence>MRAAVAPSVSKDKKPATVVVELSARERIYYPIYDEYFTGDEVTVDQDYATTVETWNVAYINDRRTTPLGDEYRVLWVHPDASCRHLYLRTWEPRAKLAEGDFEEEMALVDSWKSSIETFEEFWRQDQVGMGLLGLDAQGLCLFSALKRAAELPGRPDIVLQQDIDLFVQDELVVFQARLDAGDHLKDFHAVLRRLCDAGRDFVYNAMVKTNYAVPGRRGARMLEEIELADGIYVVAAYWSCIRSYSSRQEAAHLRFGRRQADFVCEALD</sequence>
<proteinExistence type="predicted"/>
<accession>A0A9W6TQP7</accession>
<dbReference type="AlphaFoldDB" id="A0A9W6TQP7"/>
<comment type="caution">
    <text evidence="1">The sequence shown here is derived from an EMBL/GenBank/DDBJ whole genome shotgun (WGS) entry which is preliminary data.</text>
</comment>
<reference evidence="1" key="1">
    <citation type="submission" date="2023-04" db="EMBL/GenBank/DDBJ databases">
        <title>Phytophthora lilii NBRC 32176.</title>
        <authorList>
            <person name="Ichikawa N."/>
            <person name="Sato H."/>
            <person name="Tonouchi N."/>
        </authorList>
    </citation>
    <scope>NUCLEOTIDE SEQUENCE</scope>
    <source>
        <strain evidence="1">NBRC 32176</strain>
    </source>
</reference>
<name>A0A9W6TQP7_9STRA</name>